<comment type="pathway">
    <text evidence="3">Lipid metabolism.</text>
</comment>
<dbReference type="GO" id="GO:0005789">
    <property type="term" value="C:endoplasmic reticulum membrane"/>
    <property type="evidence" value="ECO:0007669"/>
    <property type="project" value="UniProtKB-SubCell"/>
</dbReference>
<dbReference type="AlphaFoldDB" id="A0A0L0HQ96"/>
<dbReference type="Proteomes" id="UP000053201">
    <property type="component" value="Unassembled WGS sequence"/>
</dbReference>
<keyword evidence="7" id="KW-0808">Transferase</keyword>
<dbReference type="GeneID" id="27692139"/>
<dbReference type="EMBL" id="KQ257452">
    <property type="protein sequence ID" value="KND03287.1"/>
    <property type="molecule type" value="Genomic_DNA"/>
</dbReference>
<evidence type="ECO:0000256" key="8">
    <source>
        <dbReference type="ARBA" id="ARBA00022692"/>
    </source>
</evidence>
<dbReference type="EC" id="2.3.1.20" evidence="5 16"/>
<feature type="transmembrane region" description="Helical" evidence="16">
    <location>
        <begin position="34"/>
        <end position="50"/>
    </location>
</feature>
<organism evidence="17 18">
    <name type="scientific">Spizellomyces punctatus (strain DAOM BR117)</name>
    <dbReference type="NCBI Taxonomy" id="645134"/>
    <lineage>
        <taxon>Eukaryota</taxon>
        <taxon>Fungi</taxon>
        <taxon>Fungi incertae sedis</taxon>
        <taxon>Chytridiomycota</taxon>
        <taxon>Chytridiomycota incertae sedis</taxon>
        <taxon>Chytridiomycetes</taxon>
        <taxon>Spizellomycetales</taxon>
        <taxon>Spizellomycetaceae</taxon>
        <taxon>Spizellomyces</taxon>
    </lineage>
</organism>
<keyword evidence="6 16" id="KW-0444">Lipid biosynthesis</keyword>
<dbReference type="InterPro" id="IPR007130">
    <property type="entry name" value="DAGAT"/>
</dbReference>
<dbReference type="STRING" id="645134.A0A0L0HQ96"/>
<keyword evidence="18" id="KW-1185">Reference proteome</keyword>
<evidence type="ECO:0000256" key="15">
    <source>
        <dbReference type="ARBA" id="ARBA00048109"/>
    </source>
</evidence>
<evidence type="ECO:0000256" key="1">
    <source>
        <dbReference type="ARBA" id="ARBA00004477"/>
    </source>
</evidence>
<feature type="transmembrane region" description="Helical" evidence="16">
    <location>
        <begin position="201"/>
        <end position="219"/>
    </location>
</feature>
<evidence type="ECO:0000313" key="18">
    <source>
        <dbReference type="Proteomes" id="UP000053201"/>
    </source>
</evidence>
<evidence type="ECO:0000256" key="12">
    <source>
        <dbReference type="ARBA" id="ARBA00023098"/>
    </source>
</evidence>
<dbReference type="PANTHER" id="PTHR12317:SF0">
    <property type="entry name" value="ACYLTRANSFERASE"/>
    <property type="match status" value="1"/>
</dbReference>
<dbReference type="GO" id="GO:0019432">
    <property type="term" value="P:triglyceride biosynthetic process"/>
    <property type="evidence" value="ECO:0007669"/>
    <property type="project" value="UniProtKB-UniRule"/>
</dbReference>
<dbReference type="OrthoDB" id="264532at2759"/>
<comment type="similarity">
    <text evidence="4 16">Belongs to the diacylglycerol acyltransferase family.</text>
</comment>
<comment type="subcellular location">
    <subcellularLocation>
        <location evidence="1 16">Endoplasmic reticulum membrane</location>
        <topology evidence="1 16">Multi-pass membrane protein</topology>
    </subcellularLocation>
</comment>
<keyword evidence="10 16" id="KW-0256">Endoplasmic reticulum</keyword>
<evidence type="ECO:0000256" key="9">
    <source>
        <dbReference type="ARBA" id="ARBA00022798"/>
    </source>
</evidence>
<dbReference type="InParanoid" id="A0A0L0HQ96"/>
<evidence type="ECO:0000256" key="14">
    <source>
        <dbReference type="ARBA" id="ARBA00023315"/>
    </source>
</evidence>
<evidence type="ECO:0000256" key="7">
    <source>
        <dbReference type="ARBA" id="ARBA00022679"/>
    </source>
</evidence>
<evidence type="ECO:0000256" key="6">
    <source>
        <dbReference type="ARBA" id="ARBA00022516"/>
    </source>
</evidence>
<name>A0A0L0HQ96_SPIPD</name>
<evidence type="ECO:0000256" key="10">
    <source>
        <dbReference type="ARBA" id="ARBA00022824"/>
    </source>
</evidence>
<evidence type="ECO:0000256" key="13">
    <source>
        <dbReference type="ARBA" id="ARBA00023136"/>
    </source>
</evidence>
<dbReference type="VEuPathDB" id="FungiDB:SPPG_09014"/>
<evidence type="ECO:0000256" key="3">
    <source>
        <dbReference type="ARBA" id="ARBA00005189"/>
    </source>
</evidence>
<keyword evidence="8 16" id="KW-0812">Transmembrane</keyword>
<proteinExistence type="inferred from homology"/>
<dbReference type="PANTHER" id="PTHR12317">
    <property type="entry name" value="DIACYLGLYCEROL O-ACYLTRANSFERASE"/>
    <property type="match status" value="1"/>
</dbReference>
<evidence type="ECO:0000256" key="11">
    <source>
        <dbReference type="ARBA" id="ARBA00022989"/>
    </source>
</evidence>
<evidence type="ECO:0000256" key="4">
    <source>
        <dbReference type="ARBA" id="ARBA00005420"/>
    </source>
</evidence>
<dbReference type="CDD" id="cd07987">
    <property type="entry name" value="LPLAT_MGAT-like"/>
    <property type="match status" value="1"/>
</dbReference>
<keyword evidence="12 16" id="KW-0443">Lipid metabolism</keyword>
<comment type="catalytic activity">
    <reaction evidence="15 16">
        <text>an acyl-CoA + a 1,2-diacyl-sn-glycerol = a triacyl-sn-glycerol + CoA</text>
        <dbReference type="Rhea" id="RHEA:10868"/>
        <dbReference type="ChEBI" id="CHEBI:17815"/>
        <dbReference type="ChEBI" id="CHEBI:57287"/>
        <dbReference type="ChEBI" id="CHEBI:58342"/>
        <dbReference type="ChEBI" id="CHEBI:64615"/>
        <dbReference type="EC" id="2.3.1.20"/>
    </reaction>
</comment>
<sequence>MFHKRIIQLIAVLIPVLVLTMGPLVVLTLSLSTTLFRPVLLVYVAWYALFDRDPWKGGGNRVNDVLKNRLYLPEHIRDYFPQELHKEADLDPENGPYLMGLHPHGIICYSHFVNVLTDVTGFKSLFPSIDRRIATLNIIFLFPFIRELALIHGLISVEKNSIKYWLSRGRNKAVGVVIGGAAESLECFEGTNRIVLKKRKGFFKVALETGAALVPIYSFGETSLWNQMSHPMLYKLQKALLRLCGFTIPLAYGRWYTLIPRQQRVVTVVGKPIPVTKTENPTSTQIDELQAKYIQALQSLYDKYKDEYDKDRKEELKIVG</sequence>
<feature type="transmembrane region" description="Helical" evidence="16">
    <location>
        <begin position="6"/>
        <end position="27"/>
    </location>
</feature>
<protein>
    <recommendedName>
        <fullName evidence="5 16">Diacylglycerol O-acyltransferase</fullName>
        <ecNumber evidence="5 16">2.3.1.20</ecNumber>
    </recommendedName>
</protein>
<dbReference type="eggNOG" id="KOG0831">
    <property type="taxonomic scope" value="Eukaryota"/>
</dbReference>
<evidence type="ECO:0000256" key="16">
    <source>
        <dbReference type="RuleBase" id="RU367023"/>
    </source>
</evidence>
<dbReference type="Pfam" id="PF03982">
    <property type="entry name" value="DAGAT"/>
    <property type="match status" value="1"/>
</dbReference>
<dbReference type="RefSeq" id="XP_016611326.1">
    <property type="nucleotide sequence ID" value="XM_016757166.1"/>
</dbReference>
<keyword evidence="11 16" id="KW-1133">Transmembrane helix</keyword>
<gene>
    <name evidence="17" type="ORF">SPPG_09014</name>
</gene>
<reference evidence="17 18" key="1">
    <citation type="submission" date="2009-08" db="EMBL/GenBank/DDBJ databases">
        <title>The Genome Sequence of Spizellomyces punctatus strain DAOM BR117.</title>
        <authorList>
            <consortium name="The Broad Institute Genome Sequencing Platform"/>
            <person name="Russ C."/>
            <person name="Cuomo C."/>
            <person name="Shea T."/>
            <person name="Young S.K."/>
            <person name="Zeng Q."/>
            <person name="Koehrsen M."/>
            <person name="Haas B."/>
            <person name="Borodovsky M."/>
            <person name="Guigo R."/>
            <person name="Alvarado L."/>
            <person name="Berlin A."/>
            <person name="Bochicchio J."/>
            <person name="Borenstein D."/>
            <person name="Chapman S."/>
            <person name="Chen Z."/>
            <person name="Engels R."/>
            <person name="Freedman E."/>
            <person name="Gellesch M."/>
            <person name="Goldberg J."/>
            <person name="Griggs A."/>
            <person name="Gujja S."/>
            <person name="Heiman D."/>
            <person name="Hepburn T."/>
            <person name="Howarth C."/>
            <person name="Jen D."/>
            <person name="Larson L."/>
            <person name="Lewis B."/>
            <person name="Mehta T."/>
            <person name="Park D."/>
            <person name="Pearson M."/>
            <person name="Roberts A."/>
            <person name="Saif S."/>
            <person name="Shenoy N."/>
            <person name="Sisk P."/>
            <person name="Stolte C."/>
            <person name="Sykes S."/>
            <person name="Thomson T."/>
            <person name="Walk T."/>
            <person name="White J."/>
            <person name="Yandava C."/>
            <person name="Burger G."/>
            <person name="Gray M.W."/>
            <person name="Holland P.W.H."/>
            <person name="King N."/>
            <person name="Lang F.B.F."/>
            <person name="Roger A.J."/>
            <person name="Ruiz-Trillo I."/>
            <person name="Lander E."/>
            <person name="Nusbaum C."/>
        </authorList>
    </citation>
    <scope>NUCLEOTIDE SEQUENCE [LARGE SCALE GENOMIC DNA]</scope>
    <source>
        <strain evidence="17 18">DAOM BR117</strain>
    </source>
</reference>
<evidence type="ECO:0000256" key="2">
    <source>
        <dbReference type="ARBA" id="ARBA00004771"/>
    </source>
</evidence>
<evidence type="ECO:0000256" key="5">
    <source>
        <dbReference type="ARBA" id="ARBA00013244"/>
    </source>
</evidence>
<keyword evidence="14 16" id="KW-0012">Acyltransferase</keyword>
<dbReference type="GO" id="GO:0006071">
    <property type="term" value="P:glycerol metabolic process"/>
    <property type="evidence" value="ECO:0007669"/>
    <property type="project" value="UniProtKB-UniRule"/>
</dbReference>
<comment type="function">
    <text evidence="16">Catalyzes the terminal and only committed step in triacylglycerol synthesis by using diacylglycerol and fatty acyl CoA as substrates.</text>
</comment>
<dbReference type="GO" id="GO:0004144">
    <property type="term" value="F:diacylglycerol O-acyltransferase activity"/>
    <property type="evidence" value="ECO:0007669"/>
    <property type="project" value="UniProtKB-UniRule"/>
</dbReference>
<accession>A0A0L0HQ96</accession>
<evidence type="ECO:0000313" key="17">
    <source>
        <dbReference type="EMBL" id="KND03287.1"/>
    </source>
</evidence>
<keyword evidence="9" id="KW-0319">Glycerol metabolism</keyword>
<dbReference type="UniPathway" id="UPA00282"/>
<feature type="transmembrane region" description="Helical" evidence="16">
    <location>
        <begin position="239"/>
        <end position="257"/>
    </location>
</feature>
<comment type="pathway">
    <text evidence="2 16">Glycerolipid metabolism; triacylglycerol biosynthesis.</text>
</comment>
<dbReference type="OMA" id="FWFTCAN"/>
<keyword evidence="13 16" id="KW-0472">Membrane</keyword>